<evidence type="ECO:0000256" key="1">
    <source>
        <dbReference type="ARBA" id="ARBA00001933"/>
    </source>
</evidence>
<dbReference type="InterPro" id="IPR036052">
    <property type="entry name" value="TrpB-like_PALP_sf"/>
</dbReference>
<keyword evidence="6" id="KW-1185">Reference proteome</keyword>
<protein>
    <recommendedName>
        <fullName evidence="4">Tryptophan synthase beta chain-like PALP domain-containing protein</fullName>
    </recommendedName>
</protein>
<organism evidence="5 6">
    <name type="scientific">Phytoactinopolyspora halophila</name>
    <dbReference type="NCBI Taxonomy" id="1981511"/>
    <lineage>
        <taxon>Bacteria</taxon>
        <taxon>Bacillati</taxon>
        <taxon>Actinomycetota</taxon>
        <taxon>Actinomycetes</taxon>
        <taxon>Jiangellales</taxon>
        <taxon>Jiangellaceae</taxon>
        <taxon>Phytoactinopolyspora</taxon>
    </lineage>
</organism>
<dbReference type="EMBL" id="QMIG01000017">
    <property type="protein sequence ID" value="RAW12012.1"/>
    <property type="molecule type" value="Genomic_DNA"/>
</dbReference>
<name>A0A329QKS9_9ACTN</name>
<keyword evidence="2" id="KW-0663">Pyridoxal phosphate</keyword>
<dbReference type="RefSeq" id="WP_112259185.1">
    <property type="nucleotide sequence ID" value="NZ_QMIG01000017.1"/>
</dbReference>
<dbReference type="GO" id="GO:0004794">
    <property type="term" value="F:threonine deaminase activity"/>
    <property type="evidence" value="ECO:0007669"/>
    <property type="project" value="TreeGrafter"/>
</dbReference>
<feature type="domain" description="Tryptophan synthase beta chain-like PALP" evidence="4">
    <location>
        <begin position="22"/>
        <end position="327"/>
    </location>
</feature>
<dbReference type="Gene3D" id="3.40.50.1100">
    <property type="match status" value="2"/>
</dbReference>
<dbReference type="Pfam" id="PF00291">
    <property type="entry name" value="PALP"/>
    <property type="match status" value="1"/>
</dbReference>
<dbReference type="PANTHER" id="PTHR48078:SF6">
    <property type="entry name" value="L-THREONINE DEHYDRATASE CATABOLIC TDCB"/>
    <property type="match status" value="1"/>
</dbReference>
<proteinExistence type="predicted"/>
<evidence type="ECO:0000256" key="3">
    <source>
        <dbReference type="ARBA" id="ARBA00023239"/>
    </source>
</evidence>
<dbReference type="AlphaFoldDB" id="A0A329QKS9"/>
<sequence>MTGRSSGISRFASDLPKVDRFVTLGEGNTPLVPLDKLAHELGVAKLSAKLEFTNPTGSYKDRVAAMSISLAVQRGRRGWVATSSGNAGLAMAAYGTRAALPGFLCMVANAPSHKWLPLTPYPVGLISVEGTGHNGSSSVSTRMLAQIERAADEYDLFLAITAHVFNPDGMRGVDTIGYELAEQTTDPTCVYVPTGGGGLISAVSRGLFSRDMPVAVIACQPAGCAPIVHYVRNEIDTPQIESCLSQISGLQLPDPPDGYLAAEAIRESWGWGTSATDHEILAAQQRLAATEGISVEPAAAAGLAALINDIDSGMVGDEDHPILILTGAGWKDPQRPRHSSQQCPMVKVKDIENYIETWQRHI</sequence>
<dbReference type="InterPro" id="IPR050147">
    <property type="entry name" value="Ser/Thr_Dehydratase"/>
</dbReference>
<dbReference type="PANTHER" id="PTHR48078">
    <property type="entry name" value="THREONINE DEHYDRATASE, MITOCHONDRIAL-RELATED"/>
    <property type="match status" value="1"/>
</dbReference>
<reference evidence="5 6" key="1">
    <citation type="submission" date="2018-06" db="EMBL/GenBank/DDBJ databases">
        <title>Phytoactinopolyspora halophila sp. nov., a novel halophilic actinomycete isolated from a saline soil in China.</title>
        <authorList>
            <person name="Tang S.-K."/>
        </authorList>
    </citation>
    <scope>NUCLEOTIDE SEQUENCE [LARGE SCALE GENOMIC DNA]</scope>
    <source>
        <strain evidence="5 6">YIM 96934</strain>
    </source>
</reference>
<evidence type="ECO:0000313" key="6">
    <source>
        <dbReference type="Proteomes" id="UP000250462"/>
    </source>
</evidence>
<accession>A0A329QKS9</accession>
<dbReference type="GO" id="GO:0006565">
    <property type="term" value="P:L-serine catabolic process"/>
    <property type="evidence" value="ECO:0007669"/>
    <property type="project" value="TreeGrafter"/>
</dbReference>
<evidence type="ECO:0000259" key="4">
    <source>
        <dbReference type="Pfam" id="PF00291"/>
    </source>
</evidence>
<evidence type="ECO:0000313" key="5">
    <source>
        <dbReference type="EMBL" id="RAW12012.1"/>
    </source>
</evidence>
<dbReference type="GO" id="GO:0006567">
    <property type="term" value="P:L-threonine catabolic process"/>
    <property type="evidence" value="ECO:0007669"/>
    <property type="project" value="TreeGrafter"/>
</dbReference>
<dbReference type="Proteomes" id="UP000250462">
    <property type="component" value="Unassembled WGS sequence"/>
</dbReference>
<dbReference type="GO" id="GO:0003941">
    <property type="term" value="F:L-serine ammonia-lyase activity"/>
    <property type="evidence" value="ECO:0007669"/>
    <property type="project" value="TreeGrafter"/>
</dbReference>
<dbReference type="OrthoDB" id="9778118at2"/>
<comment type="cofactor">
    <cofactor evidence="1">
        <name>pyridoxal 5'-phosphate</name>
        <dbReference type="ChEBI" id="CHEBI:597326"/>
    </cofactor>
</comment>
<comment type="caution">
    <text evidence="5">The sequence shown here is derived from an EMBL/GenBank/DDBJ whole genome shotgun (WGS) entry which is preliminary data.</text>
</comment>
<dbReference type="InterPro" id="IPR001926">
    <property type="entry name" value="TrpB-like_PALP"/>
</dbReference>
<evidence type="ECO:0000256" key="2">
    <source>
        <dbReference type="ARBA" id="ARBA00022898"/>
    </source>
</evidence>
<dbReference type="GO" id="GO:0009097">
    <property type="term" value="P:isoleucine biosynthetic process"/>
    <property type="evidence" value="ECO:0007669"/>
    <property type="project" value="TreeGrafter"/>
</dbReference>
<dbReference type="SUPFAM" id="SSF53686">
    <property type="entry name" value="Tryptophan synthase beta subunit-like PLP-dependent enzymes"/>
    <property type="match status" value="1"/>
</dbReference>
<gene>
    <name evidence="5" type="ORF">DPM12_15170</name>
</gene>
<keyword evidence="3" id="KW-0456">Lyase</keyword>